<sequence length="177" mass="19307">MLNVTFDTVLINGSVGTGKTTTAERLGGELERCGIPGAVIDVDWLRRSWPAPPGDPFGTALALENMQAIASNFRRAGARVIVVATVVESLEELRRASGALASRRLLHVRLTTTPDAAISRLTRRHADDKVILHWHLQRHAGLAGILDRAGFTDELRIDTTEKQAIEVGREILTTIVE</sequence>
<accession>A0A6G7Y4Z8</accession>
<keyword evidence="3" id="KW-1185">Reference proteome</keyword>
<dbReference type="InterPro" id="IPR003593">
    <property type="entry name" value="AAA+_ATPase"/>
</dbReference>
<dbReference type="Pfam" id="PF13238">
    <property type="entry name" value="AAA_18"/>
    <property type="match status" value="1"/>
</dbReference>
<evidence type="ECO:0000313" key="3">
    <source>
        <dbReference type="Proteomes" id="UP000501058"/>
    </source>
</evidence>
<proteinExistence type="predicted"/>
<dbReference type="Proteomes" id="UP000501058">
    <property type="component" value="Chromosome"/>
</dbReference>
<feature type="domain" description="AAA+ ATPase" evidence="1">
    <location>
        <begin position="5"/>
        <end position="132"/>
    </location>
</feature>
<gene>
    <name evidence="2" type="ORF">G7070_05925</name>
</gene>
<dbReference type="RefSeq" id="WP_166232729.1">
    <property type="nucleotide sequence ID" value="NZ_CP049865.1"/>
</dbReference>
<protein>
    <submittedName>
        <fullName evidence="2">AAA family ATPase</fullName>
    </submittedName>
</protein>
<dbReference type="Gene3D" id="3.40.50.300">
    <property type="entry name" value="P-loop containing nucleotide triphosphate hydrolases"/>
    <property type="match status" value="1"/>
</dbReference>
<evidence type="ECO:0000313" key="2">
    <source>
        <dbReference type="EMBL" id="QIK71892.1"/>
    </source>
</evidence>
<reference evidence="2 3" key="1">
    <citation type="submission" date="2020-03" db="EMBL/GenBank/DDBJ databases">
        <title>Propioniciclava sp. nov., isolated from Hydrophilus acuminatus.</title>
        <authorList>
            <person name="Hyun D.-W."/>
            <person name="Bae J.-W."/>
        </authorList>
    </citation>
    <scope>NUCLEOTIDE SEQUENCE [LARGE SCALE GENOMIC DNA]</scope>
    <source>
        <strain evidence="2 3">HDW11</strain>
    </source>
</reference>
<name>A0A6G7Y4Z8_9ACTN</name>
<dbReference type="EMBL" id="CP049865">
    <property type="protein sequence ID" value="QIK71892.1"/>
    <property type="molecule type" value="Genomic_DNA"/>
</dbReference>
<dbReference type="AlphaFoldDB" id="A0A6G7Y4Z8"/>
<dbReference type="SMART" id="SM00382">
    <property type="entry name" value="AAA"/>
    <property type="match status" value="1"/>
</dbReference>
<organism evidence="2 3">
    <name type="scientific">Propioniciclava coleopterorum</name>
    <dbReference type="NCBI Taxonomy" id="2714937"/>
    <lineage>
        <taxon>Bacteria</taxon>
        <taxon>Bacillati</taxon>
        <taxon>Actinomycetota</taxon>
        <taxon>Actinomycetes</taxon>
        <taxon>Propionibacteriales</taxon>
        <taxon>Propionibacteriaceae</taxon>
        <taxon>Propioniciclava</taxon>
    </lineage>
</organism>
<dbReference type="InterPro" id="IPR027417">
    <property type="entry name" value="P-loop_NTPase"/>
</dbReference>
<evidence type="ECO:0000259" key="1">
    <source>
        <dbReference type="SMART" id="SM00382"/>
    </source>
</evidence>
<dbReference type="SUPFAM" id="SSF52540">
    <property type="entry name" value="P-loop containing nucleoside triphosphate hydrolases"/>
    <property type="match status" value="1"/>
</dbReference>
<dbReference type="KEGG" id="prv:G7070_05925"/>